<feature type="chain" id="PRO_5038723515" evidence="1">
    <location>
        <begin position="20"/>
        <end position="61"/>
    </location>
</feature>
<keyword evidence="1" id="KW-0732">Signal</keyword>
<organism evidence="2 3">
    <name type="scientific">Dreissena polymorpha</name>
    <name type="common">Zebra mussel</name>
    <name type="synonym">Mytilus polymorpha</name>
    <dbReference type="NCBI Taxonomy" id="45954"/>
    <lineage>
        <taxon>Eukaryota</taxon>
        <taxon>Metazoa</taxon>
        <taxon>Spiralia</taxon>
        <taxon>Lophotrochozoa</taxon>
        <taxon>Mollusca</taxon>
        <taxon>Bivalvia</taxon>
        <taxon>Autobranchia</taxon>
        <taxon>Heteroconchia</taxon>
        <taxon>Euheterodonta</taxon>
        <taxon>Imparidentia</taxon>
        <taxon>Neoheterodontei</taxon>
        <taxon>Myida</taxon>
        <taxon>Dreissenoidea</taxon>
        <taxon>Dreissenidae</taxon>
        <taxon>Dreissena</taxon>
    </lineage>
</organism>
<comment type="caution">
    <text evidence="2">The sequence shown here is derived from an EMBL/GenBank/DDBJ whole genome shotgun (WGS) entry which is preliminary data.</text>
</comment>
<accession>A0A9D4FX38</accession>
<gene>
    <name evidence="2" type="ORF">DPMN_134943</name>
</gene>
<keyword evidence="3" id="KW-1185">Reference proteome</keyword>
<evidence type="ECO:0000313" key="3">
    <source>
        <dbReference type="Proteomes" id="UP000828390"/>
    </source>
</evidence>
<proteinExistence type="predicted"/>
<dbReference type="EMBL" id="JAIWYP010000006">
    <property type="protein sequence ID" value="KAH3806620.1"/>
    <property type="molecule type" value="Genomic_DNA"/>
</dbReference>
<reference evidence="2" key="2">
    <citation type="submission" date="2020-11" db="EMBL/GenBank/DDBJ databases">
        <authorList>
            <person name="McCartney M.A."/>
            <person name="Auch B."/>
            <person name="Kono T."/>
            <person name="Mallez S."/>
            <person name="Becker A."/>
            <person name="Gohl D.M."/>
            <person name="Silverstein K.A.T."/>
            <person name="Koren S."/>
            <person name="Bechman K.B."/>
            <person name="Herman A."/>
            <person name="Abrahante J.E."/>
            <person name="Garbe J."/>
        </authorList>
    </citation>
    <scope>NUCLEOTIDE SEQUENCE</scope>
    <source>
        <strain evidence="2">Duluth1</strain>
        <tissue evidence="2">Whole animal</tissue>
    </source>
</reference>
<evidence type="ECO:0000313" key="2">
    <source>
        <dbReference type="EMBL" id="KAH3806620.1"/>
    </source>
</evidence>
<dbReference type="AlphaFoldDB" id="A0A9D4FX38"/>
<name>A0A9D4FX38_DREPO</name>
<dbReference type="Proteomes" id="UP000828390">
    <property type="component" value="Unassembled WGS sequence"/>
</dbReference>
<sequence length="61" mass="6615">MKVSIFAIIAFFGALGALSDTVSTDTVPDMDTCRTTERQLAPVKSERVESVSKQIICVCFS</sequence>
<evidence type="ECO:0000256" key="1">
    <source>
        <dbReference type="SAM" id="SignalP"/>
    </source>
</evidence>
<protein>
    <submittedName>
        <fullName evidence="2">Uncharacterized protein</fullName>
    </submittedName>
</protein>
<reference evidence="2" key="1">
    <citation type="journal article" date="2019" name="bioRxiv">
        <title>The Genome of the Zebra Mussel, Dreissena polymorpha: A Resource for Invasive Species Research.</title>
        <authorList>
            <person name="McCartney M.A."/>
            <person name="Auch B."/>
            <person name="Kono T."/>
            <person name="Mallez S."/>
            <person name="Zhang Y."/>
            <person name="Obille A."/>
            <person name="Becker A."/>
            <person name="Abrahante J.E."/>
            <person name="Garbe J."/>
            <person name="Badalamenti J.P."/>
            <person name="Herman A."/>
            <person name="Mangelson H."/>
            <person name="Liachko I."/>
            <person name="Sullivan S."/>
            <person name="Sone E.D."/>
            <person name="Koren S."/>
            <person name="Silverstein K.A.T."/>
            <person name="Beckman K.B."/>
            <person name="Gohl D.M."/>
        </authorList>
    </citation>
    <scope>NUCLEOTIDE SEQUENCE</scope>
    <source>
        <strain evidence="2">Duluth1</strain>
        <tissue evidence="2">Whole animal</tissue>
    </source>
</reference>
<feature type="signal peptide" evidence="1">
    <location>
        <begin position="1"/>
        <end position="19"/>
    </location>
</feature>